<organism evidence="2 3">
    <name type="scientific">Streptomyces kasugaensis</name>
    <dbReference type="NCBI Taxonomy" id="1946"/>
    <lineage>
        <taxon>Bacteria</taxon>
        <taxon>Bacillati</taxon>
        <taxon>Actinomycetota</taxon>
        <taxon>Actinomycetes</taxon>
        <taxon>Kitasatosporales</taxon>
        <taxon>Streptomycetaceae</taxon>
        <taxon>Streptomyces</taxon>
    </lineage>
</organism>
<feature type="region of interest" description="Disordered" evidence="1">
    <location>
        <begin position="1"/>
        <end position="33"/>
    </location>
</feature>
<keyword evidence="3" id="KW-1185">Reference proteome</keyword>
<gene>
    <name evidence="2" type="primary">tgmA</name>
    <name evidence="2" type="ORF">EYS09_28280</name>
</gene>
<dbReference type="InterPro" id="IPR026496">
    <property type="entry name" value="GRASP_targ"/>
</dbReference>
<evidence type="ECO:0000256" key="1">
    <source>
        <dbReference type="SAM" id="MobiDB-lite"/>
    </source>
</evidence>
<sequence>MIPVAHPREAFPLSPEGGRIPHSSEQPSGPDTRPWVLRFAVLPDSARATALPPALYDEDRQISVGVDTDLLPYMQTHSPTIPDGSPANPPPLDEGPKD</sequence>
<reference evidence="2 3" key="1">
    <citation type="submission" date="2019-02" db="EMBL/GenBank/DDBJ databases">
        <title>Draft Genome Sequence of Streptomyces sp. AM-2504, identified by 16S rRNA comparative analysis as a Streptomyces Kasugaensis strain.</title>
        <authorList>
            <person name="Napolioni V."/>
            <person name="Giuliodori A.M."/>
            <person name="Spurio R."/>
            <person name="Fabbretti A."/>
        </authorList>
    </citation>
    <scope>NUCLEOTIDE SEQUENCE [LARGE SCALE GENOMIC DNA]</scope>
    <source>
        <strain evidence="2 3">AM-2504</strain>
    </source>
</reference>
<comment type="caution">
    <text evidence="2">The sequence shown here is derived from an EMBL/GenBank/DDBJ whole genome shotgun (WGS) entry which is preliminary data.</text>
</comment>
<feature type="compositionally biased region" description="Pro residues" evidence="1">
    <location>
        <begin position="87"/>
        <end position="98"/>
    </location>
</feature>
<proteinExistence type="predicted"/>
<dbReference type="EMBL" id="SIXH01000347">
    <property type="protein sequence ID" value="TBO56375.1"/>
    <property type="molecule type" value="Genomic_DNA"/>
</dbReference>
<protein>
    <submittedName>
        <fullName evidence="2">Putative ATP-grasp-modified RiPP</fullName>
    </submittedName>
</protein>
<feature type="region of interest" description="Disordered" evidence="1">
    <location>
        <begin position="67"/>
        <end position="98"/>
    </location>
</feature>
<accession>A0A4Q9HNX6</accession>
<dbReference type="OrthoDB" id="4255183at2"/>
<dbReference type="AlphaFoldDB" id="A0A4Q9HNX6"/>
<dbReference type="RefSeq" id="WP_052859765.1">
    <property type="nucleotide sequence ID" value="NZ_NDXL01000002.1"/>
</dbReference>
<dbReference type="Proteomes" id="UP000292452">
    <property type="component" value="Unassembled WGS sequence"/>
</dbReference>
<dbReference type="GeneID" id="97376904"/>
<name>A0A4Q9HNX6_STRKA</name>
<evidence type="ECO:0000313" key="3">
    <source>
        <dbReference type="Proteomes" id="UP000292452"/>
    </source>
</evidence>
<evidence type="ECO:0000313" key="2">
    <source>
        <dbReference type="EMBL" id="TBO56375.1"/>
    </source>
</evidence>
<dbReference type="NCBIfam" id="TIGR04186">
    <property type="entry name" value="GRASP_targ"/>
    <property type="match status" value="1"/>
</dbReference>